<reference evidence="1" key="1">
    <citation type="submission" date="2017-05" db="UniProtKB">
        <authorList>
            <consortium name="EnsemblMetazoa"/>
        </authorList>
    </citation>
    <scope>IDENTIFICATION</scope>
</reference>
<accession>A0A1X7V8H1</accession>
<name>A0A1X7V8H1_AMPQE</name>
<proteinExistence type="predicted"/>
<evidence type="ECO:0000313" key="1">
    <source>
        <dbReference type="EnsemblMetazoa" id="Aqu2.1.35807_001"/>
    </source>
</evidence>
<dbReference type="AlphaFoldDB" id="A0A1X7V8H1"/>
<sequence length="51" mass="6149">MITNLRNWLKRKENVYTSPEIQNEIIEVMYDSTGTTRYNRRPSDFVFNSYG</sequence>
<dbReference type="InParanoid" id="A0A1X7V8H1"/>
<organism evidence="1">
    <name type="scientific">Amphimedon queenslandica</name>
    <name type="common">Sponge</name>
    <dbReference type="NCBI Taxonomy" id="400682"/>
    <lineage>
        <taxon>Eukaryota</taxon>
        <taxon>Metazoa</taxon>
        <taxon>Porifera</taxon>
        <taxon>Demospongiae</taxon>
        <taxon>Heteroscleromorpha</taxon>
        <taxon>Haplosclerida</taxon>
        <taxon>Niphatidae</taxon>
        <taxon>Amphimedon</taxon>
    </lineage>
</organism>
<dbReference type="EnsemblMetazoa" id="Aqu2.1.35807_001">
    <property type="protein sequence ID" value="Aqu2.1.35807_001"/>
    <property type="gene ID" value="Aqu2.1.35807"/>
</dbReference>
<protein>
    <submittedName>
        <fullName evidence="1">Uncharacterized protein</fullName>
    </submittedName>
</protein>